<name>A0AAW0TBX6_SCYPA</name>
<dbReference type="GO" id="GO:0005525">
    <property type="term" value="F:GTP binding"/>
    <property type="evidence" value="ECO:0007669"/>
    <property type="project" value="InterPro"/>
</dbReference>
<feature type="domain" description="OBG-type G" evidence="2">
    <location>
        <begin position="1"/>
        <end position="80"/>
    </location>
</feature>
<sequence>MLQPTLGVVEYSDMRQLTIADLPGLIEGAYSNMGMGHRFLRHVEWTHFLLFVVDINSFRLSPKHPRRSPTENVMLVNRDI</sequence>
<proteinExistence type="predicted"/>
<evidence type="ECO:0000256" key="1">
    <source>
        <dbReference type="ARBA" id="ARBA00022741"/>
    </source>
</evidence>
<dbReference type="PROSITE" id="PS51710">
    <property type="entry name" value="G_OBG"/>
    <property type="match status" value="1"/>
</dbReference>
<accession>A0AAW0TBX6</accession>
<dbReference type="PANTHER" id="PTHR11702:SF43">
    <property type="entry name" value="GTP-BINDING PROTEIN 10"/>
    <property type="match status" value="1"/>
</dbReference>
<dbReference type="Proteomes" id="UP001487740">
    <property type="component" value="Unassembled WGS sequence"/>
</dbReference>
<dbReference type="PANTHER" id="PTHR11702">
    <property type="entry name" value="DEVELOPMENTALLY REGULATED GTP-BINDING PROTEIN-RELATED"/>
    <property type="match status" value="1"/>
</dbReference>
<dbReference type="InterPro" id="IPR045086">
    <property type="entry name" value="OBG_GTPase"/>
</dbReference>
<dbReference type="InterPro" id="IPR006073">
    <property type="entry name" value="GTP-bd"/>
</dbReference>
<dbReference type="GO" id="GO:0003924">
    <property type="term" value="F:GTPase activity"/>
    <property type="evidence" value="ECO:0007669"/>
    <property type="project" value="InterPro"/>
</dbReference>
<comment type="caution">
    <text evidence="3">The sequence shown here is derived from an EMBL/GenBank/DDBJ whole genome shotgun (WGS) entry which is preliminary data.</text>
</comment>
<dbReference type="InterPro" id="IPR027417">
    <property type="entry name" value="P-loop_NTPase"/>
</dbReference>
<dbReference type="SUPFAM" id="SSF52540">
    <property type="entry name" value="P-loop containing nucleoside triphosphate hydrolases"/>
    <property type="match status" value="1"/>
</dbReference>
<evidence type="ECO:0000313" key="3">
    <source>
        <dbReference type="EMBL" id="KAK8384866.1"/>
    </source>
</evidence>
<dbReference type="InterPro" id="IPR031167">
    <property type="entry name" value="G_OBG"/>
</dbReference>
<reference evidence="3 4" key="1">
    <citation type="submission" date="2023-03" db="EMBL/GenBank/DDBJ databases">
        <title>High-quality genome of Scylla paramamosain provides insights in environmental adaptation.</title>
        <authorList>
            <person name="Zhang L."/>
        </authorList>
    </citation>
    <scope>NUCLEOTIDE SEQUENCE [LARGE SCALE GENOMIC DNA]</scope>
    <source>
        <strain evidence="3">LZ_2023a</strain>
        <tissue evidence="3">Muscle</tissue>
    </source>
</reference>
<keyword evidence="1" id="KW-0547">Nucleotide-binding</keyword>
<dbReference type="GO" id="GO:0005739">
    <property type="term" value="C:mitochondrion"/>
    <property type="evidence" value="ECO:0007669"/>
    <property type="project" value="TreeGrafter"/>
</dbReference>
<dbReference type="Gene3D" id="3.40.50.300">
    <property type="entry name" value="P-loop containing nucleotide triphosphate hydrolases"/>
    <property type="match status" value="1"/>
</dbReference>
<dbReference type="Pfam" id="PF01926">
    <property type="entry name" value="MMR_HSR1"/>
    <property type="match status" value="1"/>
</dbReference>
<evidence type="ECO:0000313" key="4">
    <source>
        <dbReference type="Proteomes" id="UP001487740"/>
    </source>
</evidence>
<keyword evidence="4" id="KW-1185">Reference proteome</keyword>
<evidence type="ECO:0000259" key="2">
    <source>
        <dbReference type="PROSITE" id="PS51710"/>
    </source>
</evidence>
<gene>
    <name evidence="3" type="ORF">O3P69_014434</name>
</gene>
<dbReference type="AlphaFoldDB" id="A0AAW0TBX6"/>
<dbReference type="EMBL" id="JARAKH010000034">
    <property type="protein sequence ID" value="KAK8384866.1"/>
    <property type="molecule type" value="Genomic_DNA"/>
</dbReference>
<organism evidence="3 4">
    <name type="scientific">Scylla paramamosain</name>
    <name type="common">Mud crab</name>
    <dbReference type="NCBI Taxonomy" id="85552"/>
    <lineage>
        <taxon>Eukaryota</taxon>
        <taxon>Metazoa</taxon>
        <taxon>Ecdysozoa</taxon>
        <taxon>Arthropoda</taxon>
        <taxon>Crustacea</taxon>
        <taxon>Multicrustacea</taxon>
        <taxon>Malacostraca</taxon>
        <taxon>Eumalacostraca</taxon>
        <taxon>Eucarida</taxon>
        <taxon>Decapoda</taxon>
        <taxon>Pleocyemata</taxon>
        <taxon>Brachyura</taxon>
        <taxon>Eubrachyura</taxon>
        <taxon>Portunoidea</taxon>
        <taxon>Portunidae</taxon>
        <taxon>Portuninae</taxon>
        <taxon>Scylla</taxon>
    </lineage>
</organism>
<protein>
    <recommendedName>
        <fullName evidence="2">OBG-type G domain-containing protein</fullName>
    </recommendedName>
</protein>
<dbReference type="PRINTS" id="PR00326">
    <property type="entry name" value="GTP1OBG"/>
</dbReference>